<comment type="PTM">
    <text evidence="11">Upon Fe-S cluster removal intramolecular disulfide bonds are formed.</text>
</comment>
<keyword evidence="7 11" id="KW-0805">Transcription regulation</keyword>
<dbReference type="Pfam" id="PF02467">
    <property type="entry name" value="Whib"/>
    <property type="match status" value="1"/>
</dbReference>
<evidence type="ECO:0000256" key="2">
    <source>
        <dbReference type="ARBA" id="ARBA00006597"/>
    </source>
</evidence>
<reference evidence="13 14" key="1">
    <citation type="submission" date="2024-06" db="EMBL/GenBank/DDBJ databases">
        <title>The Natural Products Discovery Center: Release of the First 8490 Sequenced Strains for Exploring Actinobacteria Biosynthetic Diversity.</title>
        <authorList>
            <person name="Kalkreuter E."/>
            <person name="Kautsar S.A."/>
            <person name="Yang D."/>
            <person name="Bader C.D."/>
            <person name="Teijaro C.N."/>
            <person name="Fluegel L."/>
            <person name="Davis C.M."/>
            <person name="Simpson J.R."/>
            <person name="Lauterbach L."/>
            <person name="Steele A.D."/>
            <person name="Gui C."/>
            <person name="Meng S."/>
            <person name="Li G."/>
            <person name="Viehrig K."/>
            <person name="Ye F."/>
            <person name="Su P."/>
            <person name="Kiefer A.F."/>
            <person name="Nichols A."/>
            <person name="Cepeda A.J."/>
            <person name="Yan W."/>
            <person name="Fan B."/>
            <person name="Jiang Y."/>
            <person name="Adhikari A."/>
            <person name="Zheng C.-J."/>
            <person name="Schuster L."/>
            <person name="Cowan T.M."/>
            <person name="Smanski M.J."/>
            <person name="Chevrette M.G."/>
            <person name="De Carvalho L.P.S."/>
            <person name="Shen B."/>
        </authorList>
    </citation>
    <scope>NUCLEOTIDE SEQUENCE [LARGE SCALE GENOMIC DNA]</scope>
    <source>
        <strain evidence="13 14">NPDC048946</strain>
    </source>
</reference>
<dbReference type="PANTHER" id="PTHR38839">
    <property type="entry name" value="TRANSCRIPTIONAL REGULATOR WHID-RELATED"/>
    <property type="match status" value="1"/>
</dbReference>
<gene>
    <name evidence="11" type="primary">whiB</name>
    <name evidence="13" type="ORF">AB0C36_16515</name>
</gene>
<evidence type="ECO:0000256" key="10">
    <source>
        <dbReference type="ARBA" id="ARBA00023163"/>
    </source>
</evidence>
<accession>A0ABV3DH65</accession>
<evidence type="ECO:0000256" key="9">
    <source>
        <dbReference type="ARBA" id="ARBA00023157"/>
    </source>
</evidence>
<keyword evidence="9 11" id="KW-1015">Disulfide bond</keyword>
<keyword evidence="8 11" id="KW-0238">DNA-binding</keyword>
<comment type="similarity">
    <text evidence="2 11">Belongs to the WhiB family.</text>
</comment>
<organism evidence="13 14">
    <name type="scientific">Streptodolium elevatio</name>
    <dbReference type="NCBI Taxonomy" id="3157996"/>
    <lineage>
        <taxon>Bacteria</taxon>
        <taxon>Bacillati</taxon>
        <taxon>Actinomycetota</taxon>
        <taxon>Actinomycetes</taxon>
        <taxon>Kitasatosporales</taxon>
        <taxon>Streptomycetaceae</taxon>
        <taxon>Streptodolium</taxon>
    </lineage>
</organism>
<evidence type="ECO:0000256" key="6">
    <source>
        <dbReference type="ARBA" id="ARBA00023014"/>
    </source>
</evidence>
<evidence type="ECO:0000313" key="13">
    <source>
        <dbReference type="EMBL" id="MEU8135107.1"/>
    </source>
</evidence>
<name>A0ABV3DH65_9ACTN</name>
<evidence type="ECO:0000256" key="7">
    <source>
        <dbReference type="ARBA" id="ARBA00023015"/>
    </source>
</evidence>
<evidence type="ECO:0000256" key="4">
    <source>
        <dbReference type="ARBA" id="ARBA00022723"/>
    </source>
</evidence>
<protein>
    <recommendedName>
        <fullName evidence="11">Transcriptional regulator WhiB</fullName>
    </recommendedName>
</protein>
<dbReference type="RefSeq" id="WP_358354439.1">
    <property type="nucleotide sequence ID" value="NZ_JBEZFP010000037.1"/>
</dbReference>
<dbReference type="Proteomes" id="UP001551482">
    <property type="component" value="Unassembled WGS sequence"/>
</dbReference>
<comment type="cofactor">
    <cofactor evidence="11">
        <name>[4Fe-4S] cluster</name>
        <dbReference type="ChEBI" id="CHEBI:49883"/>
    </cofactor>
    <text evidence="11">Binds 1 [4Fe-4S] cluster per subunit. Following nitrosylation of the [4Fe-4S] cluster binds 1 [4Fe-8(NO)] cluster per subunit.</text>
</comment>
<comment type="function">
    <text evidence="11">Acts as a transcriptional regulator. Probably redox-responsive. The apo- but not holo-form probably binds DNA.</text>
</comment>
<comment type="subcellular location">
    <subcellularLocation>
        <location evidence="1 11">Cytoplasm</location>
    </subcellularLocation>
</comment>
<feature type="binding site" evidence="11">
    <location>
        <position position="13"/>
    </location>
    <ligand>
        <name>[4Fe-4S] cluster</name>
        <dbReference type="ChEBI" id="CHEBI:49883"/>
    </ligand>
</feature>
<dbReference type="EMBL" id="JBEZFP010000037">
    <property type="protein sequence ID" value="MEU8135107.1"/>
    <property type="molecule type" value="Genomic_DNA"/>
</dbReference>
<evidence type="ECO:0000256" key="11">
    <source>
        <dbReference type="HAMAP-Rule" id="MF_01479"/>
    </source>
</evidence>
<feature type="binding site" evidence="11">
    <location>
        <position position="51"/>
    </location>
    <ligand>
        <name>[4Fe-4S] cluster</name>
        <dbReference type="ChEBI" id="CHEBI:49883"/>
    </ligand>
</feature>
<comment type="caution">
    <text evidence="13">The sequence shown here is derived from an EMBL/GenBank/DDBJ whole genome shotgun (WGS) entry which is preliminary data.</text>
</comment>
<keyword evidence="10 11" id="KW-0804">Transcription</keyword>
<evidence type="ECO:0000256" key="3">
    <source>
        <dbReference type="ARBA" id="ARBA00022485"/>
    </source>
</evidence>
<keyword evidence="11" id="KW-0963">Cytoplasm</keyword>
<evidence type="ECO:0000256" key="1">
    <source>
        <dbReference type="ARBA" id="ARBA00004496"/>
    </source>
</evidence>
<evidence type="ECO:0000313" key="14">
    <source>
        <dbReference type="Proteomes" id="UP001551482"/>
    </source>
</evidence>
<evidence type="ECO:0000259" key="12">
    <source>
        <dbReference type="PROSITE" id="PS51674"/>
    </source>
</evidence>
<keyword evidence="3 11" id="KW-0004">4Fe-4S</keyword>
<comment type="PTM">
    <text evidence="11">The Fe-S cluster can be nitrosylated by nitric oxide (NO).</text>
</comment>
<feature type="domain" description="4Fe-4S Wbl-type" evidence="12">
    <location>
        <begin position="12"/>
        <end position="75"/>
    </location>
</feature>
<feature type="binding site" evidence="11">
    <location>
        <position position="45"/>
    </location>
    <ligand>
        <name>[4Fe-4S] cluster</name>
        <dbReference type="ChEBI" id="CHEBI:49883"/>
    </ligand>
</feature>
<keyword evidence="4 11" id="KW-0479">Metal-binding</keyword>
<keyword evidence="14" id="KW-1185">Reference proteome</keyword>
<proteinExistence type="inferred from homology"/>
<dbReference type="PROSITE" id="PS51674">
    <property type="entry name" value="4FE4S_WBL"/>
    <property type="match status" value="1"/>
</dbReference>
<dbReference type="InterPro" id="IPR003482">
    <property type="entry name" value="Whib"/>
</dbReference>
<dbReference type="HAMAP" id="MF_01479">
    <property type="entry name" value="WhiB"/>
    <property type="match status" value="1"/>
</dbReference>
<sequence>MGDSMRWMVLAACRSADPGIFEDTETSGPREQRAVDAALRVCGTCTVRTRCLEWALATEQPQGVWGGHTTPQRRALLRARTRPRIARRVVRAA</sequence>
<feature type="binding site" evidence="11">
    <location>
        <position position="42"/>
    </location>
    <ligand>
        <name>[4Fe-4S] cluster</name>
        <dbReference type="ChEBI" id="CHEBI:49883"/>
    </ligand>
</feature>
<keyword evidence="6 11" id="KW-0411">Iron-sulfur</keyword>
<keyword evidence="5 11" id="KW-0408">Iron</keyword>
<evidence type="ECO:0000256" key="8">
    <source>
        <dbReference type="ARBA" id="ARBA00023125"/>
    </source>
</evidence>
<evidence type="ECO:0000256" key="5">
    <source>
        <dbReference type="ARBA" id="ARBA00023004"/>
    </source>
</evidence>
<dbReference type="InterPro" id="IPR034768">
    <property type="entry name" value="4FE4S_WBL"/>
</dbReference>